<evidence type="ECO:0000256" key="4">
    <source>
        <dbReference type="ARBA" id="ARBA00022723"/>
    </source>
</evidence>
<evidence type="ECO:0000256" key="5">
    <source>
        <dbReference type="PIRNR" id="PIRNR037489"/>
    </source>
</evidence>
<keyword evidence="4 5" id="KW-0479">Metal-binding</keyword>
<feature type="binding site" evidence="6">
    <location>
        <position position="103"/>
    </location>
    <ligand>
        <name>a divalent metal cation</name>
        <dbReference type="ChEBI" id="CHEBI:60240"/>
        <label>1</label>
    </ligand>
</feature>
<dbReference type="PANTHER" id="PTHR13799">
    <property type="entry name" value="NGG1 INTERACTING FACTOR 3"/>
    <property type="match status" value="1"/>
</dbReference>
<dbReference type="STRING" id="1003.SAMN04488541_100533"/>
<sequence>MTIREIVQYLEQTAPVSYQESYDNSGLIIGNLSQEITGVLLTLDCIKSIVDEAISKKCNFIIAHHPIIFSGLKKLIGKNYVERTVIEAIKNDIAIYAIHTNLDNVLNGVNAKIAQKIGLTHTKVLLPKKNLLKKLTTFVPVNDADKVLNALSAAGAGNIGNYSNCSFTVVGEGTFQPNEKASPHIGEAGKLEKVQEMRIEVILPAHLESQVLNAMRKAHPYEEVAYYLHLLENENQEVGSGMIGNLPESMSEQEFLKYLKEKMQLTCIRHTQLLGKKVKKIAVCGGAGGFLLRNAIASGADFFITSDYKYHEFFDADGQIVIADIGHYESEQFTKELLAELLAKKFENLTLYVSETNTNPITYFTET</sequence>
<dbReference type="InterPro" id="IPR036069">
    <property type="entry name" value="DUF34/NIF3_sf"/>
</dbReference>
<dbReference type="RefSeq" id="WP_091540382.1">
    <property type="nucleotide sequence ID" value="NZ_FONY01000005.1"/>
</dbReference>
<dbReference type="OrthoDB" id="9792792at2"/>
<dbReference type="GO" id="GO:0046872">
    <property type="term" value="F:metal ion binding"/>
    <property type="evidence" value="ECO:0007669"/>
    <property type="project" value="UniProtKB-UniRule"/>
</dbReference>
<dbReference type="PIRSF" id="PIRSF037489">
    <property type="entry name" value="UCP037489_NIF3_YqfO"/>
    <property type="match status" value="1"/>
</dbReference>
<evidence type="ECO:0000256" key="3">
    <source>
        <dbReference type="ARBA" id="ARBA00022112"/>
    </source>
</evidence>
<evidence type="ECO:0000256" key="2">
    <source>
        <dbReference type="ARBA" id="ARBA00011643"/>
    </source>
</evidence>
<name>A0A1I2CJ70_9BACT</name>
<dbReference type="InterPro" id="IPR015867">
    <property type="entry name" value="N-reg_PII/ATP_PRibTrfase_C"/>
</dbReference>
<feature type="binding site" evidence="6">
    <location>
        <position position="331"/>
    </location>
    <ligand>
        <name>a divalent metal cation</name>
        <dbReference type="ChEBI" id="CHEBI:60240"/>
        <label>1</label>
    </ligand>
</feature>
<dbReference type="PANTHER" id="PTHR13799:SF14">
    <property type="entry name" value="GTP CYCLOHYDROLASE 1 TYPE 2 HOMOLOG"/>
    <property type="match status" value="1"/>
</dbReference>
<evidence type="ECO:0000256" key="6">
    <source>
        <dbReference type="PIRSR" id="PIRSR602678-1"/>
    </source>
</evidence>
<keyword evidence="8" id="KW-1185">Reference proteome</keyword>
<evidence type="ECO:0000313" key="8">
    <source>
        <dbReference type="Proteomes" id="UP000199513"/>
    </source>
</evidence>
<evidence type="ECO:0000256" key="1">
    <source>
        <dbReference type="ARBA" id="ARBA00006964"/>
    </source>
</evidence>
<dbReference type="Gene3D" id="3.30.70.120">
    <property type="match status" value="1"/>
</dbReference>
<dbReference type="GO" id="GO:0005737">
    <property type="term" value="C:cytoplasm"/>
    <property type="evidence" value="ECO:0007669"/>
    <property type="project" value="TreeGrafter"/>
</dbReference>
<dbReference type="InterPro" id="IPR002678">
    <property type="entry name" value="DUF34/NIF3"/>
</dbReference>
<proteinExistence type="inferred from homology"/>
<accession>A0A1I2CJ70</accession>
<organism evidence="7 8">
    <name type="scientific">Thermoflexibacter ruber</name>
    <dbReference type="NCBI Taxonomy" id="1003"/>
    <lineage>
        <taxon>Bacteria</taxon>
        <taxon>Pseudomonadati</taxon>
        <taxon>Bacteroidota</taxon>
        <taxon>Cytophagia</taxon>
        <taxon>Cytophagales</taxon>
        <taxon>Thermoflexibacteraceae</taxon>
        <taxon>Thermoflexibacter</taxon>
    </lineage>
</organism>
<dbReference type="EMBL" id="FONY01000005">
    <property type="protein sequence ID" value="SFE68175.1"/>
    <property type="molecule type" value="Genomic_DNA"/>
</dbReference>
<gene>
    <name evidence="7" type="ORF">SAMN04488541_100533</name>
</gene>
<reference evidence="7 8" key="1">
    <citation type="submission" date="2016-10" db="EMBL/GenBank/DDBJ databases">
        <authorList>
            <person name="de Groot N.N."/>
        </authorList>
    </citation>
    <scope>NUCLEOTIDE SEQUENCE [LARGE SCALE GENOMIC DNA]</scope>
    <source>
        <strain>GEY</strain>
        <strain evidence="8">DSM 9560</strain>
    </source>
</reference>
<feature type="binding site" evidence="6">
    <location>
        <position position="64"/>
    </location>
    <ligand>
        <name>a divalent metal cation</name>
        <dbReference type="ChEBI" id="CHEBI:60240"/>
        <label>2</label>
    </ligand>
</feature>
<dbReference type="AlphaFoldDB" id="A0A1I2CJ70"/>
<dbReference type="Pfam" id="PF01784">
    <property type="entry name" value="DUF34_NIF3"/>
    <property type="match status" value="1"/>
</dbReference>
<dbReference type="SUPFAM" id="SSF102705">
    <property type="entry name" value="NIF3 (NGG1p interacting factor 3)-like"/>
    <property type="match status" value="1"/>
</dbReference>
<dbReference type="Proteomes" id="UP000199513">
    <property type="component" value="Unassembled WGS sequence"/>
</dbReference>
<feature type="binding site" evidence="6">
    <location>
        <position position="65"/>
    </location>
    <ligand>
        <name>a divalent metal cation</name>
        <dbReference type="ChEBI" id="CHEBI:60240"/>
        <label>1</label>
    </ligand>
</feature>
<feature type="binding site" evidence="6">
    <location>
        <position position="327"/>
    </location>
    <ligand>
        <name>a divalent metal cation</name>
        <dbReference type="ChEBI" id="CHEBI:60240"/>
        <label>1</label>
    </ligand>
</feature>
<dbReference type="Gene3D" id="3.40.1390.30">
    <property type="entry name" value="NIF3 (NGG1p interacting factor 3)-like"/>
    <property type="match status" value="2"/>
</dbReference>
<comment type="subunit">
    <text evidence="2">Homohexamer.</text>
</comment>
<dbReference type="NCBIfam" id="TIGR00486">
    <property type="entry name" value="YbgI_SA1388"/>
    <property type="match status" value="1"/>
</dbReference>
<comment type="similarity">
    <text evidence="1 5">Belongs to the GTP cyclohydrolase I type 2/NIF3 family.</text>
</comment>
<dbReference type="InterPro" id="IPR017221">
    <property type="entry name" value="DUF34/NIF3_bac"/>
</dbReference>
<dbReference type="FunFam" id="3.30.70.120:FF:000006">
    <property type="entry name" value="GTP cyclohydrolase 1 type 2 homolog"/>
    <property type="match status" value="1"/>
</dbReference>
<protein>
    <recommendedName>
        <fullName evidence="3 5">GTP cyclohydrolase 1 type 2 homolog</fullName>
    </recommendedName>
</protein>
<dbReference type="FunFam" id="3.40.1390.30:FF:000001">
    <property type="entry name" value="GTP cyclohydrolase 1 type 2"/>
    <property type="match status" value="1"/>
</dbReference>
<evidence type="ECO:0000313" key="7">
    <source>
        <dbReference type="EMBL" id="SFE68175.1"/>
    </source>
</evidence>